<evidence type="ECO:0000256" key="1">
    <source>
        <dbReference type="ARBA" id="ARBA00022517"/>
    </source>
</evidence>
<evidence type="ECO:0000313" key="2">
    <source>
        <dbReference type="EMBL" id="OGG44639.1"/>
    </source>
</evidence>
<name>A0A1F6C689_9BACT</name>
<dbReference type="AlphaFoldDB" id="A0A1F6C689"/>
<dbReference type="EMBL" id="MFKP01000005">
    <property type="protein sequence ID" value="OGG44639.1"/>
    <property type="molecule type" value="Genomic_DNA"/>
</dbReference>
<dbReference type="GO" id="GO:0006364">
    <property type="term" value="P:rRNA processing"/>
    <property type="evidence" value="ECO:0007669"/>
    <property type="project" value="InterPro"/>
</dbReference>
<dbReference type="InterPro" id="IPR015946">
    <property type="entry name" value="KH_dom-like_a/b"/>
</dbReference>
<keyword evidence="1" id="KW-0690">Ribosome biogenesis</keyword>
<evidence type="ECO:0000313" key="3">
    <source>
        <dbReference type="Proteomes" id="UP000178249"/>
    </source>
</evidence>
<protein>
    <recommendedName>
        <fullName evidence="4">Ribosome-binding factor A</fullName>
    </recommendedName>
</protein>
<dbReference type="Proteomes" id="UP000178249">
    <property type="component" value="Unassembled WGS sequence"/>
</dbReference>
<dbReference type="Pfam" id="PF02033">
    <property type="entry name" value="RBFA"/>
    <property type="match status" value="1"/>
</dbReference>
<dbReference type="InterPro" id="IPR023799">
    <property type="entry name" value="RbfA_dom_sf"/>
</dbReference>
<proteinExistence type="predicted"/>
<gene>
    <name evidence="2" type="ORF">A2841_00735</name>
</gene>
<dbReference type="SUPFAM" id="SSF89919">
    <property type="entry name" value="Ribosome-binding factor A, RbfA"/>
    <property type="match status" value="1"/>
</dbReference>
<comment type="caution">
    <text evidence="2">The sequence shown here is derived from an EMBL/GenBank/DDBJ whole genome shotgun (WGS) entry which is preliminary data.</text>
</comment>
<dbReference type="Gene3D" id="3.30.300.20">
    <property type="match status" value="1"/>
</dbReference>
<accession>A0A1F6C689</accession>
<organism evidence="2 3">
    <name type="scientific">Candidatus Kaiserbacteria bacterium RIFCSPHIGHO2_01_FULL_48_10</name>
    <dbReference type="NCBI Taxonomy" id="1798476"/>
    <lineage>
        <taxon>Bacteria</taxon>
        <taxon>Candidatus Kaiseribacteriota</taxon>
    </lineage>
</organism>
<reference evidence="2 3" key="1">
    <citation type="journal article" date="2016" name="Nat. Commun.">
        <title>Thousands of microbial genomes shed light on interconnected biogeochemical processes in an aquifer system.</title>
        <authorList>
            <person name="Anantharaman K."/>
            <person name="Brown C.T."/>
            <person name="Hug L.A."/>
            <person name="Sharon I."/>
            <person name="Castelle C.J."/>
            <person name="Probst A.J."/>
            <person name="Thomas B.C."/>
            <person name="Singh A."/>
            <person name="Wilkins M.J."/>
            <person name="Karaoz U."/>
            <person name="Brodie E.L."/>
            <person name="Williams K.H."/>
            <person name="Hubbard S.S."/>
            <person name="Banfield J.F."/>
        </authorList>
    </citation>
    <scope>NUCLEOTIDE SEQUENCE [LARGE SCALE GENOMIC DNA]</scope>
</reference>
<evidence type="ECO:0008006" key="4">
    <source>
        <dbReference type="Google" id="ProtNLM"/>
    </source>
</evidence>
<sequence>MSARRNDRLLSSLSQAVAEFISRESNRTSLITVTRVELANHDSLARVFVSVLPPEQGHAAIDFLTRQEREARDFLKKRIEMRILPKLVFQLDPGMGMH</sequence>
<dbReference type="InterPro" id="IPR000238">
    <property type="entry name" value="RbfA"/>
</dbReference>